<comment type="caution">
    <text evidence="1">The sequence shown here is derived from an EMBL/GenBank/DDBJ whole genome shotgun (WGS) entry which is preliminary data.</text>
</comment>
<dbReference type="InParanoid" id="A0A0B2UCV9"/>
<dbReference type="EMBL" id="JOKQ01000012">
    <property type="protein sequence ID" value="KHN68876.1"/>
    <property type="molecule type" value="Genomic_DNA"/>
</dbReference>
<reference evidence="1 2" key="1">
    <citation type="journal article" date="2014" name="MBio">
        <title>The Ordospora colligata genome; evolution of extreme reduction in microsporidia and host-to-parasite horizontal gene transfer.</title>
        <authorList>
            <person name="Pombert J.-F."/>
            <person name="Haag K.L."/>
            <person name="Beidas S."/>
            <person name="Ebert D."/>
            <person name="Keeling P.J."/>
        </authorList>
    </citation>
    <scope>NUCLEOTIDE SEQUENCE [LARGE SCALE GENOMIC DNA]</scope>
    <source>
        <strain evidence="1 2">OC4</strain>
    </source>
</reference>
<dbReference type="HOGENOM" id="CLU_167756_0_0_1"/>
<name>A0A0B2UCV9_9MICR</name>
<evidence type="ECO:0000313" key="2">
    <source>
        <dbReference type="Proteomes" id="UP000031056"/>
    </source>
</evidence>
<accession>A0A0B2UCV9</accession>
<dbReference type="GeneID" id="26262615"/>
<dbReference type="RefSeq" id="XP_014562918.1">
    <property type="nucleotide sequence ID" value="XM_014707432.1"/>
</dbReference>
<evidence type="ECO:0000313" key="1">
    <source>
        <dbReference type="EMBL" id="KHN68876.1"/>
    </source>
</evidence>
<dbReference type="VEuPathDB" id="MicrosporidiaDB:M896_120980"/>
<dbReference type="OrthoDB" id="2190159at2759"/>
<protein>
    <recommendedName>
        <fullName evidence="3">Ras modification protein ERF4</fullName>
    </recommendedName>
</protein>
<evidence type="ECO:0008006" key="3">
    <source>
        <dbReference type="Google" id="ProtNLM"/>
    </source>
</evidence>
<keyword evidence="2" id="KW-1185">Reference proteome</keyword>
<dbReference type="AlphaFoldDB" id="A0A0B2UCV9"/>
<dbReference type="Proteomes" id="UP000031056">
    <property type="component" value="Unassembled WGS sequence"/>
</dbReference>
<organism evidence="1 2">
    <name type="scientific">Ordospora colligata OC4</name>
    <dbReference type="NCBI Taxonomy" id="1354746"/>
    <lineage>
        <taxon>Eukaryota</taxon>
        <taxon>Fungi</taxon>
        <taxon>Fungi incertae sedis</taxon>
        <taxon>Microsporidia</taxon>
        <taxon>Ordosporidae</taxon>
        <taxon>Ordospora</taxon>
    </lineage>
</organism>
<gene>
    <name evidence="1" type="ORF">M896_120980</name>
</gene>
<sequence>MKKSVVCVQIPRDPRTNKIAFVTEMPKMVADRIDGDTWTKIICELNKILEDAEAVSFLSFLKTALVFPLLIGRRKSIFDSVNAYLECMNLHLKSYGICILHPGIHQYIELELELR</sequence>
<proteinExistence type="predicted"/>